<dbReference type="AlphaFoldDB" id="A0AAN9TB94"/>
<protein>
    <submittedName>
        <fullName evidence="2">Uncharacterized protein</fullName>
    </submittedName>
</protein>
<keyword evidence="1" id="KW-1133">Transmembrane helix</keyword>
<dbReference type="PANTHER" id="PTHR46060">
    <property type="entry name" value="MARINER MOS1 TRANSPOSASE-LIKE PROTEIN"/>
    <property type="match status" value="1"/>
</dbReference>
<evidence type="ECO:0000313" key="3">
    <source>
        <dbReference type="Proteomes" id="UP001367676"/>
    </source>
</evidence>
<proteinExistence type="predicted"/>
<evidence type="ECO:0000256" key="1">
    <source>
        <dbReference type="SAM" id="Phobius"/>
    </source>
</evidence>
<reference evidence="2 3" key="1">
    <citation type="submission" date="2024-03" db="EMBL/GenBank/DDBJ databases">
        <title>Adaptation during the transition from Ophiocordyceps entomopathogen to insect associate is accompanied by gene loss and intensified selection.</title>
        <authorList>
            <person name="Ward C.M."/>
            <person name="Onetto C.A."/>
            <person name="Borneman A.R."/>
        </authorList>
    </citation>
    <scope>NUCLEOTIDE SEQUENCE [LARGE SCALE GENOMIC DNA]</scope>
    <source>
        <strain evidence="2">AWRI1</strain>
        <tissue evidence="2">Single Adult Female</tissue>
    </source>
</reference>
<comment type="caution">
    <text evidence="2">The sequence shown here is derived from an EMBL/GenBank/DDBJ whole genome shotgun (WGS) entry which is preliminary data.</text>
</comment>
<sequence>MVQFPDDLLLKRSQFYKWVKAFKEGRERVENRPHNCRPCTSVKQDNIDRVEQLILEDRRSTIKEMAEEVGISVGSIETIIHKHLRYQKVSASFKFAIIPILANPVLYSSVVFIAGLYWGFEKPSNSNKFVEKLHSELSDPYNYRFIIQDIYHNVVIDAICCDNLAKAFLRQTKGIKEVFGLMPMSVFLLAVKDKYKLTKISWILMGMGTGIVTCTP</sequence>
<keyword evidence="1" id="KW-0472">Membrane</keyword>
<accession>A0AAN9TB94</accession>
<feature type="transmembrane region" description="Helical" evidence="1">
    <location>
        <begin position="95"/>
        <end position="120"/>
    </location>
</feature>
<keyword evidence="3" id="KW-1185">Reference proteome</keyword>
<organism evidence="2 3">
    <name type="scientific">Parthenolecanium corni</name>
    <dbReference type="NCBI Taxonomy" id="536013"/>
    <lineage>
        <taxon>Eukaryota</taxon>
        <taxon>Metazoa</taxon>
        <taxon>Ecdysozoa</taxon>
        <taxon>Arthropoda</taxon>
        <taxon>Hexapoda</taxon>
        <taxon>Insecta</taxon>
        <taxon>Pterygota</taxon>
        <taxon>Neoptera</taxon>
        <taxon>Paraneoptera</taxon>
        <taxon>Hemiptera</taxon>
        <taxon>Sternorrhyncha</taxon>
        <taxon>Coccoidea</taxon>
        <taxon>Coccidae</taxon>
        <taxon>Parthenolecanium</taxon>
    </lineage>
</organism>
<dbReference type="InterPro" id="IPR052709">
    <property type="entry name" value="Transposase-MT_Hybrid"/>
</dbReference>
<dbReference type="PANTHER" id="PTHR46060:SF1">
    <property type="entry name" value="MARINER MOS1 TRANSPOSASE-LIKE PROTEIN"/>
    <property type="match status" value="1"/>
</dbReference>
<evidence type="ECO:0000313" key="2">
    <source>
        <dbReference type="EMBL" id="KAK7576389.1"/>
    </source>
</evidence>
<keyword evidence="1" id="KW-0812">Transmembrane</keyword>
<dbReference type="EMBL" id="JBBCAQ010000036">
    <property type="protein sequence ID" value="KAK7576389.1"/>
    <property type="molecule type" value="Genomic_DNA"/>
</dbReference>
<name>A0AAN9TB94_9HEMI</name>
<dbReference type="Proteomes" id="UP001367676">
    <property type="component" value="Unassembled WGS sequence"/>
</dbReference>
<gene>
    <name evidence="2" type="ORF">V9T40_012675</name>
</gene>